<evidence type="ECO:0000313" key="1">
    <source>
        <dbReference type="EMBL" id="TPG76713.1"/>
    </source>
</evidence>
<name>A0A502HSD6_9PSED</name>
<sequence>MLNSLREQARSHISIEISLKILRWSRNTAMDIQQIVMLAELAANRMMDNLELPKSAPHR</sequence>
<reference evidence="1 2" key="1">
    <citation type="journal article" date="2019" name="Environ. Microbiol.">
        <title>Species interactions and distinct microbial communities in high Arctic permafrost affected cryosols are associated with the CH4 and CO2 gas fluxes.</title>
        <authorList>
            <person name="Altshuler I."/>
            <person name="Hamel J."/>
            <person name="Turney S."/>
            <person name="Magnuson E."/>
            <person name="Levesque R."/>
            <person name="Greer C."/>
            <person name="Whyte L.G."/>
        </authorList>
    </citation>
    <scope>NUCLEOTIDE SEQUENCE [LARGE SCALE GENOMIC DNA]</scope>
    <source>
        <strain evidence="1 2">E3</strain>
    </source>
</reference>
<gene>
    <name evidence="1" type="ORF">EAH78_16260</name>
</gene>
<comment type="caution">
    <text evidence="1">The sequence shown here is derived from an EMBL/GenBank/DDBJ whole genome shotgun (WGS) entry which is preliminary data.</text>
</comment>
<evidence type="ECO:0000313" key="2">
    <source>
        <dbReference type="Proteomes" id="UP000317933"/>
    </source>
</evidence>
<protein>
    <submittedName>
        <fullName evidence="1">Uncharacterized protein</fullName>
    </submittedName>
</protein>
<organism evidence="1 2">
    <name type="scientific">Pseudomonas arsenicoxydans</name>
    <dbReference type="NCBI Taxonomy" id="702115"/>
    <lineage>
        <taxon>Bacteria</taxon>
        <taxon>Pseudomonadati</taxon>
        <taxon>Pseudomonadota</taxon>
        <taxon>Gammaproteobacteria</taxon>
        <taxon>Pseudomonadales</taxon>
        <taxon>Pseudomonadaceae</taxon>
        <taxon>Pseudomonas</taxon>
    </lineage>
</organism>
<dbReference type="AlphaFoldDB" id="A0A502HSD6"/>
<dbReference type="Proteomes" id="UP000317933">
    <property type="component" value="Unassembled WGS sequence"/>
</dbReference>
<accession>A0A502HSD6</accession>
<dbReference type="EMBL" id="RCZE01000007">
    <property type="protein sequence ID" value="TPG76713.1"/>
    <property type="molecule type" value="Genomic_DNA"/>
</dbReference>
<proteinExistence type="predicted"/>